<dbReference type="EMBL" id="MTYJ01000227">
    <property type="protein sequence ID" value="OWA51426.1"/>
    <property type="molecule type" value="Genomic_DNA"/>
</dbReference>
<protein>
    <recommendedName>
        <fullName evidence="3">AMP-dependent synthetase/ligase domain-containing protein</fullName>
    </recommendedName>
</protein>
<sequence>MMRRGIYGLYYSAARCKPSQPHYCPKRGIQIHYPDSHRSRPVVKLVESYIHVPSEIPYLATTLARLIDFRAEETGDRVGYVIPFQGIRKTYAEFKVDVEDLACGLIALGLQPGDRLG</sequence>
<accession>A0A9X6RL71</accession>
<comment type="caution">
    <text evidence="1">The sequence shown here is derived from an EMBL/GenBank/DDBJ whole genome shotgun (WGS) entry which is preliminary data.</text>
</comment>
<dbReference type="Gene3D" id="3.40.50.980">
    <property type="match status" value="1"/>
</dbReference>
<keyword evidence="2" id="KW-1185">Reference proteome</keyword>
<dbReference type="OrthoDB" id="1700726at2759"/>
<dbReference type="SUPFAM" id="SSF56801">
    <property type="entry name" value="Acetyl-CoA synthetase-like"/>
    <property type="match status" value="1"/>
</dbReference>
<proteinExistence type="predicted"/>
<reference evidence="2" key="1">
    <citation type="submission" date="2017-01" db="EMBL/GenBank/DDBJ databases">
        <title>Comparative genomics of anhydrobiosis in the tardigrade Hypsibius dujardini.</title>
        <authorList>
            <person name="Yoshida Y."/>
            <person name="Koutsovoulos G."/>
            <person name="Laetsch D."/>
            <person name="Stevens L."/>
            <person name="Kumar S."/>
            <person name="Horikawa D."/>
            <person name="Ishino K."/>
            <person name="Komine S."/>
            <person name="Tomita M."/>
            <person name="Blaxter M."/>
            <person name="Arakawa K."/>
        </authorList>
    </citation>
    <scope>NUCLEOTIDE SEQUENCE [LARGE SCALE GENOMIC DNA]</scope>
    <source>
        <strain evidence="2">Z151</strain>
    </source>
</reference>
<evidence type="ECO:0000313" key="2">
    <source>
        <dbReference type="Proteomes" id="UP000192578"/>
    </source>
</evidence>
<name>A0A9X6RL71_HYPEX</name>
<dbReference type="AlphaFoldDB" id="A0A9X6RL71"/>
<dbReference type="Proteomes" id="UP000192578">
    <property type="component" value="Unassembled WGS sequence"/>
</dbReference>
<gene>
    <name evidence="1" type="ORF">BV898_15909</name>
</gene>
<organism evidence="1 2">
    <name type="scientific">Hypsibius exemplaris</name>
    <name type="common">Freshwater tardigrade</name>
    <dbReference type="NCBI Taxonomy" id="2072580"/>
    <lineage>
        <taxon>Eukaryota</taxon>
        <taxon>Metazoa</taxon>
        <taxon>Ecdysozoa</taxon>
        <taxon>Tardigrada</taxon>
        <taxon>Eutardigrada</taxon>
        <taxon>Parachela</taxon>
        <taxon>Hypsibioidea</taxon>
        <taxon>Hypsibiidae</taxon>
        <taxon>Hypsibius</taxon>
    </lineage>
</organism>
<evidence type="ECO:0008006" key="3">
    <source>
        <dbReference type="Google" id="ProtNLM"/>
    </source>
</evidence>
<evidence type="ECO:0000313" key="1">
    <source>
        <dbReference type="EMBL" id="OWA51426.1"/>
    </source>
</evidence>